<reference evidence="2" key="2">
    <citation type="submission" date="2020-11" db="EMBL/GenBank/DDBJ databases">
        <authorList>
            <person name="McCartney M.A."/>
            <person name="Auch B."/>
            <person name="Kono T."/>
            <person name="Mallez S."/>
            <person name="Becker A."/>
            <person name="Gohl D.M."/>
            <person name="Silverstein K.A.T."/>
            <person name="Koren S."/>
            <person name="Bechman K.B."/>
            <person name="Herman A."/>
            <person name="Abrahante J.E."/>
            <person name="Garbe J."/>
        </authorList>
    </citation>
    <scope>NUCLEOTIDE SEQUENCE</scope>
    <source>
        <strain evidence="2">Duluth1</strain>
        <tissue evidence="2">Whole animal</tissue>
    </source>
</reference>
<dbReference type="InterPro" id="IPR001229">
    <property type="entry name" value="Jacalin-like_lectin_dom"/>
</dbReference>
<protein>
    <recommendedName>
        <fullName evidence="1">Jacalin-type lectin domain-containing protein</fullName>
    </recommendedName>
</protein>
<evidence type="ECO:0000313" key="3">
    <source>
        <dbReference type="Proteomes" id="UP000828390"/>
    </source>
</evidence>
<keyword evidence="3" id="KW-1185">Reference proteome</keyword>
<reference evidence="2" key="1">
    <citation type="journal article" date="2019" name="bioRxiv">
        <title>The Genome of the Zebra Mussel, Dreissena polymorpha: A Resource for Invasive Species Research.</title>
        <authorList>
            <person name="McCartney M.A."/>
            <person name="Auch B."/>
            <person name="Kono T."/>
            <person name="Mallez S."/>
            <person name="Zhang Y."/>
            <person name="Obille A."/>
            <person name="Becker A."/>
            <person name="Abrahante J.E."/>
            <person name="Garbe J."/>
            <person name="Badalamenti J.P."/>
            <person name="Herman A."/>
            <person name="Mangelson H."/>
            <person name="Liachko I."/>
            <person name="Sullivan S."/>
            <person name="Sone E.D."/>
            <person name="Koren S."/>
            <person name="Silverstein K.A.T."/>
            <person name="Beckman K.B."/>
            <person name="Gohl D.M."/>
        </authorList>
    </citation>
    <scope>NUCLEOTIDE SEQUENCE</scope>
    <source>
        <strain evidence="2">Duluth1</strain>
        <tissue evidence="2">Whole animal</tissue>
    </source>
</reference>
<organism evidence="2 3">
    <name type="scientific">Dreissena polymorpha</name>
    <name type="common">Zebra mussel</name>
    <name type="synonym">Mytilus polymorpha</name>
    <dbReference type="NCBI Taxonomy" id="45954"/>
    <lineage>
        <taxon>Eukaryota</taxon>
        <taxon>Metazoa</taxon>
        <taxon>Spiralia</taxon>
        <taxon>Lophotrochozoa</taxon>
        <taxon>Mollusca</taxon>
        <taxon>Bivalvia</taxon>
        <taxon>Autobranchia</taxon>
        <taxon>Heteroconchia</taxon>
        <taxon>Euheterodonta</taxon>
        <taxon>Imparidentia</taxon>
        <taxon>Neoheterodontei</taxon>
        <taxon>Myida</taxon>
        <taxon>Dreissenoidea</taxon>
        <taxon>Dreissenidae</taxon>
        <taxon>Dreissena</taxon>
    </lineage>
</organism>
<proteinExistence type="predicted"/>
<dbReference type="Pfam" id="PF01419">
    <property type="entry name" value="Jacalin"/>
    <property type="match status" value="1"/>
</dbReference>
<evidence type="ECO:0000259" key="1">
    <source>
        <dbReference type="Pfam" id="PF01419"/>
    </source>
</evidence>
<name>A0A9D4C4P3_DREPO</name>
<dbReference type="EMBL" id="JAIWYP010000013">
    <property type="protein sequence ID" value="KAH3717082.1"/>
    <property type="molecule type" value="Genomic_DNA"/>
</dbReference>
<comment type="caution">
    <text evidence="2">The sequence shown here is derived from an EMBL/GenBank/DDBJ whole genome shotgun (WGS) entry which is preliminary data.</text>
</comment>
<accession>A0A9D4C4P3</accession>
<dbReference type="Gene3D" id="2.100.10.30">
    <property type="entry name" value="Jacalin-like lectin domain"/>
    <property type="match status" value="1"/>
</dbReference>
<dbReference type="InterPro" id="IPR036404">
    <property type="entry name" value="Jacalin-like_lectin_dom_sf"/>
</dbReference>
<evidence type="ECO:0000313" key="2">
    <source>
        <dbReference type="EMBL" id="KAH3717082.1"/>
    </source>
</evidence>
<dbReference type="SUPFAM" id="SSF51101">
    <property type="entry name" value="Mannose-binding lectins"/>
    <property type="match status" value="1"/>
</dbReference>
<feature type="domain" description="Jacalin-type lectin" evidence="1">
    <location>
        <begin position="20"/>
        <end position="114"/>
    </location>
</feature>
<dbReference type="AlphaFoldDB" id="A0A9D4C4P3"/>
<gene>
    <name evidence="2" type="ORF">DPMN_059860</name>
</gene>
<sequence>MSYWRSYPDVSMKYFTHNIAVGGYGGNDFKFIKLGEGDELKGIKAWKKPNAIRGVEVWMTDGTNFCAGRRKGKSHEFSFERGERITQLKVQASTHKGGTRCGAIMFQTNRNRQWEMSSS</sequence>
<dbReference type="Proteomes" id="UP000828390">
    <property type="component" value="Unassembled WGS sequence"/>
</dbReference>